<gene>
    <name evidence="1" type="ORF">DF216_07945</name>
</gene>
<sequence>MKLPFFDVKHSKMERRFKEELKIQIKMALAQRERLEKPPMGLLSFQDKTILVWLNQTRIF</sequence>
<dbReference type="Proteomes" id="UP000289485">
    <property type="component" value="Unassembled WGS sequence"/>
</dbReference>
<evidence type="ECO:0000313" key="1">
    <source>
        <dbReference type="EMBL" id="RXX20227.1"/>
    </source>
</evidence>
<protein>
    <submittedName>
        <fullName evidence="1">Uncharacterized protein</fullName>
    </submittedName>
</protein>
<organism evidence="1 2">
    <name type="scientific">Streptococcus oralis</name>
    <dbReference type="NCBI Taxonomy" id="1303"/>
    <lineage>
        <taxon>Bacteria</taxon>
        <taxon>Bacillati</taxon>
        <taxon>Bacillota</taxon>
        <taxon>Bacilli</taxon>
        <taxon>Lactobacillales</taxon>
        <taxon>Streptococcaceae</taxon>
        <taxon>Streptococcus</taxon>
    </lineage>
</organism>
<evidence type="ECO:0000313" key="2">
    <source>
        <dbReference type="Proteomes" id="UP000289485"/>
    </source>
</evidence>
<proteinExistence type="predicted"/>
<accession>A0A4Q2FJQ9</accession>
<dbReference type="AlphaFoldDB" id="A0A4Q2FJQ9"/>
<reference evidence="1 2" key="1">
    <citation type="submission" date="2018-05" db="EMBL/GenBank/DDBJ databases">
        <title>Streptococcus from otitis media.</title>
        <authorList>
            <person name="Wayes A.M."/>
            <person name="Jakubovics N.S."/>
        </authorList>
    </citation>
    <scope>NUCLEOTIDE SEQUENCE [LARGE SCALE GENOMIC DNA]</scope>
    <source>
        <strain evidence="1 2">NU43</strain>
    </source>
</reference>
<name>A0A4Q2FJQ9_STROR</name>
<comment type="caution">
    <text evidence="1">The sequence shown here is derived from an EMBL/GenBank/DDBJ whole genome shotgun (WGS) entry which is preliminary data.</text>
</comment>
<dbReference type="EMBL" id="QEWJ01000010">
    <property type="protein sequence ID" value="RXX20227.1"/>
    <property type="molecule type" value="Genomic_DNA"/>
</dbReference>